<comment type="subcellular location">
    <subcellularLocation>
        <location evidence="1">Cytoplasm</location>
    </subcellularLocation>
</comment>
<comment type="caution">
    <text evidence="7">The sequence shown here is derived from an EMBL/GenBank/DDBJ whole genome shotgun (WGS) entry which is preliminary data.</text>
</comment>
<dbReference type="InterPro" id="IPR011789">
    <property type="entry name" value="CueR"/>
</dbReference>
<keyword evidence="2" id="KW-0963">Cytoplasm</keyword>
<dbReference type="EMBL" id="JAJAWG010000012">
    <property type="protein sequence ID" value="MCB5197318.1"/>
    <property type="molecule type" value="Genomic_DNA"/>
</dbReference>
<proteinExistence type="predicted"/>
<evidence type="ECO:0000256" key="4">
    <source>
        <dbReference type="ARBA" id="ARBA00023125"/>
    </source>
</evidence>
<evidence type="ECO:0000256" key="3">
    <source>
        <dbReference type="ARBA" id="ARBA00023015"/>
    </source>
</evidence>
<dbReference type="NCBIfam" id="TIGR02044">
    <property type="entry name" value="CueR"/>
    <property type="match status" value="1"/>
</dbReference>
<reference evidence="7 8" key="1">
    <citation type="submission" date="2021-10" db="EMBL/GenBank/DDBJ databases">
        <authorList>
            <person name="Chen M."/>
        </authorList>
    </citation>
    <scope>NUCLEOTIDE SEQUENCE [LARGE SCALE GENOMIC DNA]</scope>
    <source>
        <strain evidence="7 8">H3-26</strain>
    </source>
</reference>
<keyword evidence="3" id="KW-0805">Transcription regulation</keyword>
<keyword evidence="5" id="KW-0804">Transcription</keyword>
<keyword evidence="8" id="KW-1185">Reference proteome</keyword>
<gene>
    <name evidence="7" type="primary">cueR</name>
    <name evidence="7" type="ORF">LG219_13705</name>
</gene>
<name>A0ABS8BNJ6_9NEIS</name>
<evidence type="ECO:0000313" key="8">
    <source>
        <dbReference type="Proteomes" id="UP001198034"/>
    </source>
</evidence>
<dbReference type="CDD" id="cd01108">
    <property type="entry name" value="HTH_CueR"/>
    <property type="match status" value="1"/>
</dbReference>
<feature type="domain" description="HTH merR-type" evidence="6">
    <location>
        <begin position="1"/>
        <end position="69"/>
    </location>
</feature>
<dbReference type="PROSITE" id="PS00552">
    <property type="entry name" value="HTH_MERR_1"/>
    <property type="match status" value="1"/>
</dbReference>
<dbReference type="InterPro" id="IPR000551">
    <property type="entry name" value="MerR-type_HTH_dom"/>
</dbReference>
<evidence type="ECO:0000313" key="7">
    <source>
        <dbReference type="EMBL" id="MCB5197318.1"/>
    </source>
</evidence>
<dbReference type="Pfam" id="PF09278">
    <property type="entry name" value="MerR-DNA-bind"/>
    <property type="match status" value="1"/>
</dbReference>
<evidence type="ECO:0000256" key="2">
    <source>
        <dbReference type="ARBA" id="ARBA00022490"/>
    </source>
</evidence>
<dbReference type="PANTHER" id="PTHR30204:SF94">
    <property type="entry name" value="HEAVY METAL-DEPENDENT TRANSCRIPTIONAL REGULATOR HI_0293-RELATED"/>
    <property type="match status" value="1"/>
</dbReference>
<dbReference type="InterPro" id="IPR015358">
    <property type="entry name" value="Tscrpt_reg_MerR_DNA-bd"/>
</dbReference>
<dbReference type="InterPro" id="IPR047057">
    <property type="entry name" value="MerR_fam"/>
</dbReference>
<evidence type="ECO:0000256" key="5">
    <source>
        <dbReference type="ARBA" id="ARBA00023163"/>
    </source>
</evidence>
<evidence type="ECO:0000256" key="1">
    <source>
        <dbReference type="ARBA" id="ARBA00004496"/>
    </source>
</evidence>
<sequence length="144" mass="16192">MNIGQAATLSGLSSKMIRHYESIGLIKPKGRSAAGYRIYNEFDLSQLRFIHQTRQFGFSLEQIGQLLMLWNKEDRASIDVKKLAEQHILMLNSKIQAMQQMQSTLAQFVEICPASDDSNCPILNALAGGQWHVSEPCCAQHELI</sequence>
<dbReference type="PROSITE" id="PS50937">
    <property type="entry name" value="HTH_MERR_2"/>
    <property type="match status" value="1"/>
</dbReference>
<dbReference type="PRINTS" id="PR00040">
    <property type="entry name" value="HTHMERR"/>
</dbReference>
<dbReference type="Proteomes" id="UP001198034">
    <property type="component" value="Unassembled WGS sequence"/>
</dbReference>
<evidence type="ECO:0000259" key="6">
    <source>
        <dbReference type="PROSITE" id="PS50937"/>
    </source>
</evidence>
<organism evidence="7 8">
    <name type="scientific">Deefgea salmonis</name>
    <dbReference type="NCBI Taxonomy" id="2875502"/>
    <lineage>
        <taxon>Bacteria</taxon>
        <taxon>Pseudomonadati</taxon>
        <taxon>Pseudomonadota</taxon>
        <taxon>Betaproteobacteria</taxon>
        <taxon>Neisseriales</taxon>
        <taxon>Chitinibacteraceae</taxon>
        <taxon>Deefgea</taxon>
    </lineage>
</organism>
<dbReference type="RefSeq" id="WP_226765017.1">
    <property type="nucleotide sequence ID" value="NZ_JAJAWG010000012.1"/>
</dbReference>
<dbReference type="Pfam" id="PF00376">
    <property type="entry name" value="MerR"/>
    <property type="match status" value="1"/>
</dbReference>
<accession>A0ABS8BNJ6</accession>
<dbReference type="SMART" id="SM00422">
    <property type="entry name" value="HTH_MERR"/>
    <property type="match status" value="1"/>
</dbReference>
<protein>
    <submittedName>
        <fullName evidence="7">Cu(I)-responsive transcriptional regulator</fullName>
    </submittedName>
</protein>
<dbReference type="InterPro" id="IPR009061">
    <property type="entry name" value="DNA-bd_dom_put_sf"/>
</dbReference>
<dbReference type="PANTHER" id="PTHR30204">
    <property type="entry name" value="REDOX-CYCLING DRUG-SENSING TRANSCRIPTIONAL ACTIVATOR SOXR"/>
    <property type="match status" value="1"/>
</dbReference>
<dbReference type="Gene3D" id="1.10.1660.10">
    <property type="match status" value="1"/>
</dbReference>
<keyword evidence="4" id="KW-0238">DNA-binding</keyword>
<dbReference type="SUPFAM" id="SSF46955">
    <property type="entry name" value="Putative DNA-binding domain"/>
    <property type="match status" value="1"/>
</dbReference>